<reference evidence="2" key="1">
    <citation type="submission" date="2022-11" db="UniProtKB">
        <authorList>
            <consortium name="WormBaseParasite"/>
        </authorList>
    </citation>
    <scope>IDENTIFICATION</scope>
</reference>
<evidence type="ECO:0000313" key="1">
    <source>
        <dbReference type="Proteomes" id="UP000887561"/>
    </source>
</evidence>
<proteinExistence type="predicted"/>
<keyword evidence="1" id="KW-1185">Reference proteome</keyword>
<protein>
    <submittedName>
        <fullName evidence="2">Uncharacterized protein</fullName>
    </submittedName>
</protein>
<evidence type="ECO:0000313" key="2">
    <source>
        <dbReference type="WBParaSite" id="scaffold43386_cov315.g24124"/>
    </source>
</evidence>
<accession>A0A915MNJ9</accession>
<dbReference type="Proteomes" id="UP000887561">
    <property type="component" value="Unplaced"/>
</dbReference>
<dbReference type="AlphaFoldDB" id="A0A915MNJ9"/>
<name>A0A915MNJ9_MELJA</name>
<organism evidence="1 2">
    <name type="scientific">Meloidogyne javanica</name>
    <name type="common">Root-knot nematode worm</name>
    <dbReference type="NCBI Taxonomy" id="6303"/>
    <lineage>
        <taxon>Eukaryota</taxon>
        <taxon>Metazoa</taxon>
        <taxon>Ecdysozoa</taxon>
        <taxon>Nematoda</taxon>
        <taxon>Chromadorea</taxon>
        <taxon>Rhabditida</taxon>
        <taxon>Tylenchina</taxon>
        <taxon>Tylenchomorpha</taxon>
        <taxon>Tylenchoidea</taxon>
        <taxon>Meloidogynidae</taxon>
        <taxon>Meloidogyninae</taxon>
        <taxon>Meloidogyne</taxon>
        <taxon>Meloidogyne incognita group</taxon>
    </lineage>
</organism>
<sequence length="71" mass="8370">MYAKNGLLRFGILEEINEEEFILLADENLENAKEIDENKAEIYKKLTERELPFEEESAIKNDDSFTSIWND</sequence>
<dbReference type="WBParaSite" id="scaffold43386_cov315.g24124">
    <property type="protein sequence ID" value="scaffold43386_cov315.g24124"/>
    <property type="gene ID" value="scaffold43386_cov315.g24124"/>
</dbReference>